<evidence type="ECO:0000256" key="1">
    <source>
        <dbReference type="SAM" id="MobiDB-lite"/>
    </source>
</evidence>
<gene>
    <name evidence="3" type="primary">LOC116499526</name>
</gene>
<dbReference type="GeneID" id="116499526"/>
<evidence type="ECO:0000313" key="2">
    <source>
        <dbReference type="Proteomes" id="UP000504639"/>
    </source>
</evidence>
<proteinExistence type="predicted"/>
<dbReference type="Proteomes" id="UP000504639">
    <property type="component" value="Chromosome 28"/>
</dbReference>
<protein>
    <submittedName>
        <fullName evidence="3">Loricrin-like</fullName>
    </submittedName>
</protein>
<sequence length="243" mass="24447">MCHLSVEEMVGSAVLCHKIFHCLRGRCSRRNRGYNNDIPSHYGGCQGCSSSIEGRGSFFFGGDGSVTCSREASPCPVMPASSTCSVSAGYSCGGDGAVIISSGDSGGMSGWNTAGGTVPAYSTRRGAGYGIEDTGRRMVGSSGGGGGSSCYSGNLGIGAGRGSSYGGYACHRENALTAGGSSGELGFSSGASGYGSGEFSSPELSSGGAGSSQAMQQKCPVVIPDIETQQSKQSCHWPANQKK</sequence>
<organism evidence="2 3">
    <name type="scientific">Aythya fuligula</name>
    <name type="common">Tufted duck</name>
    <name type="synonym">Anas fuligula</name>
    <dbReference type="NCBI Taxonomy" id="219594"/>
    <lineage>
        <taxon>Eukaryota</taxon>
        <taxon>Metazoa</taxon>
        <taxon>Chordata</taxon>
        <taxon>Craniata</taxon>
        <taxon>Vertebrata</taxon>
        <taxon>Euteleostomi</taxon>
        <taxon>Archelosauria</taxon>
        <taxon>Archosauria</taxon>
        <taxon>Dinosauria</taxon>
        <taxon>Saurischia</taxon>
        <taxon>Theropoda</taxon>
        <taxon>Coelurosauria</taxon>
        <taxon>Aves</taxon>
        <taxon>Neognathae</taxon>
        <taxon>Galloanserae</taxon>
        <taxon>Anseriformes</taxon>
        <taxon>Anatidae</taxon>
        <taxon>Aythyinae</taxon>
        <taxon>Aythya</taxon>
    </lineage>
</organism>
<dbReference type="RefSeq" id="XP_032060171.1">
    <property type="nucleotide sequence ID" value="XM_032204280.1"/>
</dbReference>
<evidence type="ECO:0000313" key="3">
    <source>
        <dbReference type="RefSeq" id="XP_032060171.1"/>
    </source>
</evidence>
<dbReference type="KEGG" id="aful:116499526"/>
<name>A0A6J3E8Y7_AYTFU</name>
<accession>A0A6J3E8Y7</accession>
<dbReference type="InParanoid" id="A0A6J3E8Y7"/>
<reference evidence="3" key="1">
    <citation type="submission" date="2025-08" db="UniProtKB">
        <authorList>
            <consortium name="RefSeq"/>
        </authorList>
    </citation>
    <scope>IDENTIFICATION</scope>
    <source>
        <tissue evidence="3">Lung</tissue>
    </source>
</reference>
<dbReference type="AlphaFoldDB" id="A0A6J3E8Y7"/>
<feature type="region of interest" description="Disordered" evidence="1">
    <location>
        <begin position="196"/>
        <end position="222"/>
    </location>
</feature>
<keyword evidence="2" id="KW-1185">Reference proteome</keyword>